<evidence type="ECO:0000313" key="4">
    <source>
        <dbReference type="EMBL" id="KAA5602395.1"/>
    </source>
</evidence>
<dbReference type="Proteomes" id="UP000323886">
    <property type="component" value="Unassembled WGS sequence"/>
</dbReference>
<comment type="similarity">
    <text evidence="3">Belongs to the UreF family.</text>
</comment>
<gene>
    <name evidence="3" type="primary">ureF</name>
    <name evidence="4" type="ORF">F1193_05715</name>
</gene>
<keyword evidence="1 3" id="KW-0996">Nickel insertion</keyword>
<sequence length="259" mass="27217">MATITRTAIMSMATTHMVACPLVRTATMADAGGPAIAVPIELMVWLSPAFPVGAFAYSHGLEQAVARGWLATRADLEIWLSDLIAMGSLRTDLILLAAAWRAAAAGNDADLRHANDWACALQPSAERHLETVTQGGSFVAAIRAAWPAPGLDALPAMAERGIAYPVAVGAVAARHAVPLEGTALAYGVAFVANLASAAIRLNIIGQTDGQRLITALLPRLRDQAQRVPHVTLGDLGSATLRADLASLSHETQYSRIFRS</sequence>
<keyword evidence="3" id="KW-0963">Cytoplasm</keyword>
<dbReference type="InterPro" id="IPR038277">
    <property type="entry name" value="UreF_sf"/>
</dbReference>
<dbReference type="OrthoDB" id="9798772at2"/>
<dbReference type="GO" id="GO:0005737">
    <property type="term" value="C:cytoplasm"/>
    <property type="evidence" value="ECO:0007669"/>
    <property type="project" value="UniProtKB-SubCell"/>
</dbReference>
<dbReference type="AlphaFoldDB" id="A0A5M6I3L9"/>
<comment type="subcellular location">
    <subcellularLocation>
        <location evidence="3">Cytoplasm</location>
    </subcellularLocation>
</comment>
<name>A0A5M6I3L9_9HYPH</name>
<dbReference type="Gene3D" id="1.10.4190.10">
    <property type="entry name" value="Urease accessory protein UreF"/>
    <property type="match status" value="1"/>
</dbReference>
<comment type="caution">
    <text evidence="4">The sequence shown here is derived from an EMBL/GenBank/DDBJ whole genome shotgun (WGS) entry which is preliminary data.</text>
</comment>
<evidence type="ECO:0000313" key="5">
    <source>
        <dbReference type="Proteomes" id="UP000323886"/>
    </source>
</evidence>
<dbReference type="PANTHER" id="PTHR33620">
    <property type="entry name" value="UREASE ACCESSORY PROTEIN F"/>
    <property type="match status" value="1"/>
</dbReference>
<dbReference type="InterPro" id="IPR002639">
    <property type="entry name" value="UreF"/>
</dbReference>
<evidence type="ECO:0000256" key="3">
    <source>
        <dbReference type="HAMAP-Rule" id="MF_01385"/>
    </source>
</evidence>
<dbReference type="EMBL" id="VWPL01000007">
    <property type="protein sequence ID" value="KAA5602395.1"/>
    <property type="molecule type" value="Genomic_DNA"/>
</dbReference>
<comment type="subunit">
    <text evidence="3">UreD, UreF and UreG form a complex that acts as a GTP-hydrolysis-dependent molecular chaperone, activating the urease apoprotein by helping to assemble the nickel containing metallocenter of UreC. The UreE protein probably delivers the nickel.</text>
</comment>
<dbReference type="PANTHER" id="PTHR33620:SF1">
    <property type="entry name" value="UREASE ACCESSORY PROTEIN F"/>
    <property type="match status" value="1"/>
</dbReference>
<comment type="function">
    <text evidence="3">Required for maturation of urease via the functional incorporation of the urease nickel metallocenter.</text>
</comment>
<proteinExistence type="inferred from homology"/>
<keyword evidence="5" id="KW-1185">Reference proteome</keyword>
<evidence type="ECO:0000256" key="1">
    <source>
        <dbReference type="ARBA" id="ARBA00022988"/>
    </source>
</evidence>
<dbReference type="Pfam" id="PF01730">
    <property type="entry name" value="UreF"/>
    <property type="match status" value="1"/>
</dbReference>
<accession>A0A5M6I3L9</accession>
<organism evidence="4 5">
    <name type="scientific">Blastochloris sulfoviridis</name>
    <dbReference type="NCBI Taxonomy" id="50712"/>
    <lineage>
        <taxon>Bacteria</taxon>
        <taxon>Pseudomonadati</taxon>
        <taxon>Pseudomonadota</taxon>
        <taxon>Alphaproteobacteria</taxon>
        <taxon>Hyphomicrobiales</taxon>
        <taxon>Blastochloridaceae</taxon>
        <taxon>Blastochloris</taxon>
    </lineage>
</organism>
<keyword evidence="2 3" id="KW-0143">Chaperone</keyword>
<dbReference type="GO" id="GO:0016151">
    <property type="term" value="F:nickel cation binding"/>
    <property type="evidence" value="ECO:0007669"/>
    <property type="project" value="UniProtKB-UniRule"/>
</dbReference>
<dbReference type="HAMAP" id="MF_01385">
    <property type="entry name" value="UreF"/>
    <property type="match status" value="1"/>
</dbReference>
<evidence type="ECO:0000256" key="2">
    <source>
        <dbReference type="ARBA" id="ARBA00023186"/>
    </source>
</evidence>
<dbReference type="PIRSF" id="PIRSF009467">
    <property type="entry name" value="Ureas_acces_UreF"/>
    <property type="match status" value="1"/>
</dbReference>
<protein>
    <recommendedName>
        <fullName evidence="3">Urease accessory protein UreF</fullName>
    </recommendedName>
</protein>
<reference evidence="4 5" key="1">
    <citation type="submission" date="2019-09" db="EMBL/GenBank/DDBJ databases">
        <title>Draft Whole-Genome sequence of Blastochloris sulfoviridis DSM 729.</title>
        <authorList>
            <person name="Meyer T.E."/>
            <person name="Kyndt J.A."/>
        </authorList>
    </citation>
    <scope>NUCLEOTIDE SEQUENCE [LARGE SCALE GENOMIC DNA]</scope>
    <source>
        <strain evidence="4 5">DSM 729</strain>
    </source>
</reference>